<dbReference type="AlphaFoldDB" id="A0A4D6LP57"/>
<evidence type="ECO:0000313" key="2">
    <source>
        <dbReference type="EMBL" id="QCD89976.1"/>
    </source>
</evidence>
<gene>
    <name evidence="2" type="ORF">DEO72_LG4g928</name>
</gene>
<name>A0A4D6LP57_VIGUN</name>
<proteinExistence type="predicted"/>
<evidence type="ECO:0000256" key="1">
    <source>
        <dbReference type="SAM" id="MobiDB-lite"/>
    </source>
</evidence>
<dbReference type="EMBL" id="CP039348">
    <property type="protein sequence ID" value="QCD89976.1"/>
    <property type="molecule type" value="Genomic_DNA"/>
</dbReference>
<keyword evidence="3" id="KW-1185">Reference proteome</keyword>
<protein>
    <submittedName>
        <fullName evidence="2">Uncharacterized protein</fullName>
    </submittedName>
</protein>
<organism evidence="2 3">
    <name type="scientific">Vigna unguiculata</name>
    <name type="common">Cowpea</name>
    <dbReference type="NCBI Taxonomy" id="3917"/>
    <lineage>
        <taxon>Eukaryota</taxon>
        <taxon>Viridiplantae</taxon>
        <taxon>Streptophyta</taxon>
        <taxon>Embryophyta</taxon>
        <taxon>Tracheophyta</taxon>
        <taxon>Spermatophyta</taxon>
        <taxon>Magnoliopsida</taxon>
        <taxon>eudicotyledons</taxon>
        <taxon>Gunneridae</taxon>
        <taxon>Pentapetalae</taxon>
        <taxon>rosids</taxon>
        <taxon>fabids</taxon>
        <taxon>Fabales</taxon>
        <taxon>Fabaceae</taxon>
        <taxon>Papilionoideae</taxon>
        <taxon>50 kb inversion clade</taxon>
        <taxon>NPAAA clade</taxon>
        <taxon>indigoferoid/millettioid clade</taxon>
        <taxon>Phaseoleae</taxon>
        <taxon>Vigna</taxon>
    </lineage>
</organism>
<accession>A0A4D6LP57</accession>
<dbReference type="Proteomes" id="UP000501690">
    <property type="component" value="Linkage Group LG4"/>
</dbReference>
<sequence>MMRLLRRGARQKSSPIGIPPIESRREQGKCSEMVRVWCLGSNLTGFGNPKR</sequence>
<evidence type="ECO:0000313" key="3">
    <source>
        <dbReference type="Proteomes" id="UP000501690"/>
    </source>
</evidence>
<feature type="compositionally biased region" description="Basic residues" evidence="1">
    <location>
        <begin position="1"/>
        <end position="10"/>
    </location>
</feature>
<reference evidence="2 3" key="1">
    <citation type="submission" date="2019-04" db="EMBL/GenBank/DDBJ databases">
        <title>An improved genome assembly and genetic linkage map for asparagus bean, Vigna unguiculata ssp. sesquipedialis.</title>
        <authorList>
            <person name="Xia Q."/>
            <person name="Zhang R."/>
            <person name="Dong Y."/>
        </authorList>
    </citation>
    <scope>NUCLEOTIDE SEQUENCE [LARGE SCALE GENOMIC DNA]</scope>
    <source>
        <tissue evidence="2">Leaf</tissue>
    </source>
</reference>
<feature type="region of interest" description="Disordered" evidence="1">
    <location>
        <begin position="1"/>
        <end position="26"/>
    </location>
</feature>